<gene>
    <name evidence="1" type="ORF">J3U87_13830</name>
</gene>
<dbReference type="Proteomes" id="UP000663929">
    <property type="component" value="Chromosome"/>
</dbReference>
<dbReference type="EMBL" id="CP071793">
    <property type="protein sequence ID" value="QTD53530.1"/>
    <property type="molecule type" value="Genomic_DNA"/>
</dbReference>
<protein>
    <submittedName>
        <fullName evidence="1">Protein phosphatase CheZ</fullName>
    </submittedName>
</protein>
<dbReference type="Gene3D" id="1.10.287.500">
    <property type="entry name" value="Helix hairpin bin"/>
    <property type="match status" value="1"/>
</dbReference>
<evidence type="ECO:0000313" key="1">
    <source>
        <dbReference type="EMBL" id="QTD53530.1"/>
    </source>
</evidence>
<reference evidence="1" key="1">
    <citation type="submission" date="2021-03" db="EMBL/GenBank/DDBJ databases">
        <title>Acanthopleuribacteraceae sp. M133.</title>
        <authorList>
            <person name="Wang G."/>
        </authorList>
    </citation>
    <scope>NUCLEOTIDE SEQUENCE</scope>
    <source>
        <strain evidence="1">M133</strain>
    </source>
</reference>
<dbReference type="AlphaFoldDB" id="A0A8A4TVJ6"/>
<sequence length="222" mass="25064">MAKNDQNNQSAPDLDPHLKSIVSTVKNITEGKWHQDLDVKASGMIGELAYYLNHTLKNLRKLDKSLGANVEDTPRAMSEVQAVIDHTEKATILVLDKADDILARLSQNREMVDQLKQISDEAGRSELTEKLSNNNTALEKSAYDIINAMEFQDVTQQKIMSIMSCLEGIEERLIDLLIIFKIKEGRENKNENVEILKNLHDEEFDTSNKQGLVDQLLAEFGI</sequence>
<dbReference type="Pfam" id="PF04344">
    <property type="entry name" value="CheZ"/>
    <property type="match status" value="1"/>
</dbReference>
<evidence type="ECO:0000313" key="2">
    <source>
        <dbReference type="Proteomes" id="UP000663929"/>
    </source>
</evidence>
<dbReference type="GO" id="GO:0009288">
    <property type="term" value="C:bacterial-type flagellum"/>
    <property type="evidence" value="ECO:0007669"/>
    <property type="project" value="InterPro"/>
</dbReference>
<dbReference type="GO" id="GO:0050920">
    <property type="term" value="P:regulation of chemotaxis"/>
    <property type="evidence" value="ECO:0007669"/>
    <property type="project" value="InterPro"/>
</dbReference>
<dbReference type="KEGG" id="scor:J3U87_13830"/>
<name>A0A8A4TVJ6_SULCO</name>
<dbReference type="SUPFAM" id="SSF75708">
    <property type="entry name" value="Chemotaxis phosphatase CheZ"/>
    <property type="match status" value="1"/>
</dbReference>
<organism evidence="1 2">
    <name type="scientific">Sulfidibacter corallicola</name>
    <dbReference type="NCBI Taxonomy" id="2818388"/>
    <lineage>
        <taxon>Bacteria</taxon>
        <taxon>Pseudomonadati</taxon>
        <taxon>Acidobacteriota</taxon>
        <taxon>Holophagae</taxon>
        <taxon>Acanthopleuribacterales</taxon>
        <taxon>Acanthopleuribacteraceae</taxon>
        <taxon>Sulfidibacter</taxon>
    </lineage>
</organism>
<accession>A0A8A4TVJ6</accession>
<dbReference type="InterPro" id="IPR007439">
    <property type="entry name" value="Chemotax_Pase_CheZ"/>
</dbReference>
<dbReference type="GO" id="GO:0003824">
    <property type="term" value="F:catalytic activity"/>
    <property type="evidence" value="ECO:0007669"/>
    <property type="project" value="InterPro"/>
</dbReference>
<keyword evidence="2" id="KW-1185">Reference proteome</keyword>
<proteinExistence type="predicted"/>
<dbReference type="RefSeq" id="WP_237383632.1">
    <property type="nucleotide sequence ID" value="NZ_CP071793.1"/>
</dbReference>